<keyword evidence="5 8" id="KW-0812">Transmembrane</keyword>
<evidence type="ECO:0000259" key="9">
    <source>
        <dbReference type="Pfam" id="PF00482"/>
    </source>
</evidence>
<feature type="transmembrane region" description="Helical" evidence="8">
    <location>
        <begin position="219"/>
        <end position="246"/>
    </location>
</feature>
<keyword evidence="7 8" id="KW-0472">Membrane</keyword>
<evidence type="ECO:0000313" key="11">
    <source>
        <dbReference type="Proteomes" id="UP000199169"/>
    </source>
</evidence>
<keyword evidence="11" id="KW-1185">Reference proteome</keyword>
<comment type="similarity">
    <text evidence="2">Belongs to the GSP F family.</text>
</comment>
<accession>A0A1A8XT02</accession>
<dbReference type="PRINTS" id="PR00812">
    <property type="entry name" value="BCTERIALGSPF"/>
</dbReference>
<dbReference type="InterPro" id="IPR042094">
    <property type="entry name" value="T2SS_GspF_sf"/>
</dbReference>
<dbReference type="STRING" id="1860102.ACCAA_40029"/>
<evidence type="ECO:0000256" key="7">
    <source>
        <dbReference type="ARBA" id="ARBA00023136"/>
    </source>
</evidence>
<dbReference type="FunFam" id="1.20.81.30:FF:000001">
    <property type="entry name" value="Type II secretion system protein F"/>
    <property type="match status" value="2"/>
</dbReference>
<dbReference type="Proteomes" id="UP000199169">
    <property type="component" value="Unassembled WGS sequence"/>
</dbReference>
<evidence type="ECO:0000256" key="1">
    <source>
        <dbReference type="ARBA" id="ARBA00004429"/>
    </source>
</evidence>
<name>A0A1A8XT02_9PROT</name>
<keyword evidence="3" id="KW-1003">Cell membrane</keyword>
<keyword evidence="6 8" id="KW-1133">Transmembrane helix</keyword>
<keyword evidence="4" id="KW-0997">Cell inner membrane</keyword>
<dbReference type="GO" id="GO:0005886">
    <property type="term" value="C:plasma membrane"/>
    <property type="evidence" value="ECO:0007669"/>
    <property type="project" value="UniProtKB-SubCell"/>
</dbReference>
<evidence type="ECO:0000256" key="3">
    <source>
        <dbReference type="ARBA" id="ARBA00022475"/>
    </source>
</evidence>
<comment type="subcellular location">
    <subcellularLocation>
        <location evidence="1">Cell inner membrane</location>
        <topology evidence="1">Multi-pass membrane protein</topology>
    </subcellularLocation>
</comment>
<dbReference type="Gene3D" id="1.20.81.30">
    <property type="entry name" value="Type II secretion system (T2SS), domain F"/>
    <property type="match status" value="2"/>
</dbReference>
<dbReference type="RefSeq" id="WP_186407524.1">
    <property type="nucleotide sequence ID" value="NZ_FLQX01000116.1"/>
</dbReference>
<evidence type="ECO:0000256" key="6">
    <source>
        <dbReference type="ARBA" id="ARBA00022989"/>
    </source>
</evidence>
<evidence type="ECO:0000256" key="8">
    <source>
        <dbReference type="SAM" id="Phobius"/>
    </source>
</evidence>
<feature type="transmembrane region" description="Helical" evidence="8">
    <location>
        <begin position="384"/>
        <end position="404"/>
    </location>
</feature>
<dbReference type="AlphaFoldDB" id="A0A1A8XT02"/>
<feature type="domain" description="Type II secretion system protein GspF" evidence="9">
    <location>
        <begin position="281"/>
        <end position="403"/>
    </location>
</feature>
<evidence type="ECO:0000256" key="4">
    <source>
        <dbReference type="ARBA" id="ARBA00022519"/>
    </source>
</evidence>
<dbReference type="InterPro" id="IPR003004">
    <property type="entry name" value="GspF/PilC"/>
</dbReference>
<evidence type="ECO:0000256" key="5">
    <source>
        <dbReference type="ARBA" id="ARBA00022692"/>
    </source>
</evidence>
<proteinExistence type="inferred from homology"/>
<reference evidence="10 11" key="1">
    <citation type="submission" date="2016-06" db="EMBL/GenBank/DDBJ databases">
        <authorList>
            <person name="Kjaerup R.B."/>
            <person name="Dalgaard T.S."/>
            <person name="Juul-Madsen H.R."/>
        </authorList>
    </citation>
    <scope>NUCLEOTIDE SEQUENCE [LARGE SCALE GENOMIC DNA]</scope>
    <source>
        <strain evidence="10">3</strain>
    </source>
</reference>
<evidence type="ECO:0000256" key="2">
    <source>
        <dbReference type="ARBA" id="ARBA00005745"/>
    </source>
</evidence>
<dbReference type="InterPro" id="IPR018076">
    <property type="entry name" value="T2SS_GspF_dom"/>
</dbReference>
<feature type="transmembrane region" description="Helical" evidence="8">
    <location>
        <begin position="176"/>
        <end position="199"/>
    </location>
</feature>
<dbReference type="GO" id="GO:0015628">
    <property type="term" value="P:protein secretion by the type II secretion system"/>
    <property type="evidence" value="ECO:0007669"/>
    <property type="project" value="TreeGrafter"/>
</dbReference>
<gene>
    <name evidence="10" type="primary">tapC</name>
    <name evidence="10" type="ORF">ACCAA_40029</name>
</gene>
<organism evidence="10 11">
    <name type="scientific">Candidatus Accumulibacter aalborgensis</name>
    <dbReference type="NCBI Taxonomy" id="1860102"/>
    <lineage>
        <taxon>Bacteria</taxon>
        <taxon>Pseudomonadati</taxon>
        <taxon>Pseudomonadota</taxon>
        <taxon>Betaproteobacteria</taxon>
        <taxon>Candidatus Accumulibacter</taxon>
    </lineage>
</organism>
<dbReference type="PANTHER" id="PTHR30012">
    <property type="entry name" value="GENERAL SECRETION PATHWAY PROTEIN"/>
    <property type="match status" value="1"/>
</dbReference>
<sequence length="412" mass="44936">MASAAKPVKKAAPEVKEHVFLWEGKNKAGKVIRGEQRAHSVTVVQATLRRQGIVVSKISKQHFRGGRKISEKDITLFTRQLATMMKAGVPLLQTFEIVGRGHDNPAVGKLLLDIKSDVETGSSLSQAFRKYPLHFDLLYCNLVAAGEQAGILETLLDRLANYKEKMIAIKSKIKAALFYPVAIIIVAFIITAVIMIFVIPAFKEVFKSFGADLPAPTLIVIGMSDFVVAYWWALFGGIGGSVYAFFYSWKRSQTMQIAFDRMVLRMPVFGDIIRKSVIARWTRTLATMFAAGVPLVESLESVGGAAGNYVYKVATRQIQSEVSTGTSLTSAMQTSELFPNMVTQMVAIGEESGALDSMLGKVADFFEAEVDDAVEALSSLMEPMIMVVLGVLIGGMVIAMYLPIFKLGAVVG</sequence>
<dbReference type="EMBL" id="FLQX01000116">
    <property type="protein sequence ID" value="SBT07073.1"/>
    <property type="molecule type" value="Genomic_DNA"/>
</dbReference>
<dbReference type="Pfam" id="PF00482">
    <property type="entry name" value="T2SSF"/>
    <property type="match status" value="2"/>
</dbReference>
<evidence type="ECO:0000313" key="10">
    <source>
        <dbReference type="EMBL" id="SBT07073.1"/>
    </source>
</evidence>
<protein>
    <submittedName>
        <fullName evidence="10">Type IV pilus assembly protein TapC</fullName>
    </submittedName>
</protein>
<feature type="domain" description="Type II secretion system protein GspF" evidence="9">
    <location>
        <begin position="77"/>
        <end position="200"/>
    </location>
</feature>
<dbReference type="PANTHER" id="PTHR30012:SF7">
    <property type="entry name" value="PROTEIN TRANSPORT PROTEIN HOFC HOMOLOG"/>
    <property type="match status" value="1"/>
</dbReference>